<dbReference type="Proteomes" id="UP001602370">
    <property type="component" value="Unassembled WGS sequence"/>
</dbReference>
<dbReference type="GO" id="GO:0016746">
    <property type="term" value="F:acyltransferase activity"/>
    <property type="evidence" value="ECO:0007669"/>
    <property type="project" value="UniProtKB-KW"/>
</dbReference>
<dbReference type="EMBL" id="JBIBDZ010000013">
    <property type="protein sequence ID" value="MFF5923360.1"/>
    <property type="molecule type" value="Genomic_DNA"/>
</dbReference>
<reference evidence="2 3" key="1">
    <citation type="submission" date="2024-10" db="EMBL/GenBank/DDBJ databases">
        <title>The Natural Products Discovery Center: Release of the First 8490 Sequenced Strains for Exploring Actinobacteria Biosynthetic Diversity.</title>
        <authorList>
            <person name="Kalkreuter E."/>
            <person name="Kautsar S.A."/>
            <person name="Yang D."/>
            <person name="Bader C.D."/>
            <person name="Teijaro C.N."/>
            <person name="Fluegel L."/>
            <person name="Davis C.M."/>
            <person name="Simpson J.R."/>
            <person name="Lauterbach L."/>
            <person name="Steele A.D."/>
            <person name="Gui C."/>
            <person name="Meng S."/>
            <person name="Li G."/>
            <person name="Viehrig K."/>
            <person name="Ye F."/>
            <person name="Su P."/>
            <person name="Kiefer A.F."/>
            <person name="Nichols A."/>
            <person name="Cepeda A.J."/>
            <person name="Yan W."/>
            <person name="Fan B."/>
            <person name="Jiang Y."/>
            <person name="Adhikari A."/>
            <person name="Zheng C.-J."/>
            <person name="Schuster L."/>
            <person name="Cowan T.M."/>
            <person name="Smanski M.J."/>
            <person name="Chevrette M.G."/>
            <person name="De Carvalho L.P.S."/>
            <person name="Shen B."/>
        </authorList>
    </citation>
    <scope>NUCLEOTIDE SEQUENCE [LARGE SCALE GENOMIC DNA]</scope>
    <source>
        <strain evidence="2 3">NPDC012605</strain>
    </source>
</reference>
<evidence type="ECO:0000313" key="3">
    <source>
        <dbReference type="Proteomes" id="UP001602370"/>
    </source>
</evidence>
<feature type="domain" description="N-acetyltransferase" evidence="1">
    <location>
        <begin position="29"/>
        <end position="201"/>
    </location>
</feature>
<dbReference type="Pfam" id="PF13302">
    <property type="entry name" value="Acetyltransf_3"/>
    <property type="match status" value="1"/>
</dbReference>
<accession>A0ABW6Y169</accession>
<dbReference type="InterPro" id="IPR000182">
    <property type="entry name" value="GNAT_dom"/>
</dbReference>
<keyword evidence="2" id="KW-0012">Acyltransferase</keyword>
<gene>
    <name evidence="2" type="ORF">ACFY8C_34335</name>
</gene>
<protein>
    <submittedName>
        <fullName evidence="2">GNAT family N-acetyltransferase</fullName>
        <ecNumber evidence="2">2.3.-.-</ecNumber>
    </submittedName>
</protein>
<dbReference type="EC" id="2.3.-.-" evidence="2"/>
<sequence>MAGVLTLTAIADDPLVLTRRLVLKGGAEVVFRPLTVADAERLSGFLEGLSPESRRFSTHDGHDLAAARELCAAIARYDKLRLVLEEASSDRIVGLLEFSLDLHPDDITRYQEAGIRLAATDCRFGPTLADDFQGKGVGTHVFPLVADVARRLGRNRIVLWGGVLADNPRAIRYYEKNGFRRVGSFTGADGTRSIDMLLDLDLVPGP</sequence>
<dbReference type="RefSeq" id="WP_245234589.1">
    <property type="nucleotide sequence ID" value="NZ_JBIBDZ010000013.1"/>
</dbReference>
<keyword evidence="2" id="KW-0808">Transferase</keyword>
<keyword evidence="3" id="KW-1185">Reference proteome</keyword>
<name>A0ABW6Y169_9ACTN</name>
<dbReference type="InterPro" id="IPR016181">
    <property type="entry name" value="Acyl_CoA_acyltransferase"/>
</dbReference>
<proteinExistence type="predicted"/>
<evidence type="ECO:0000313" key="2">
    <source>
        <dbReference type="EMBL" id="MFF5923360.1"/>
    </source>
</evidence>
<dbReference type="PROSITE" id="PS51186">
    <property type="entry name" value="GNAT"/>
    <property type="match status" value="1"/>
</dbReference>
<dbReference type="SUPFAM" id="SSF55729">
    <property type="entry name" value="Acyl-CoA N-acyltransferases (Nat)"/>
    <property type="match status" value="1"/>
</dbReference>
<dbReference type="Gene3D" id="3.40.630.30">
    <property type="match status" value="1"/>
</dbReference>
<evidence type="ECO:0000259" key="1">
    <source>
        <dbReference type="PROSITE" id="PS51186"/>
    </source>
</evidence>
<organism evidence="2 3">
    <name type="scientific">Streptomyces flavochromogenes</name>
    <dbReference type="NCBI Taxonomy" id="68199"/>
    <lineage>
        <taxon>Bacteria</taxon>
        <taxon>Bacillati</taxon>
        <taxon>Actinomycetota</taxon>
        <taxon>Actinomycetes</taxon>
        <taxon>Kitasatosporales</taxon>
        <taxon>Streptomycetaceae</taxon>
        <taxon>Streptomyces</taxon>
    </lineage>
</organism>
<comment type="caution">
    <text evidence="2">The sequence shown here is derived from an EMBL/GenBank/DDBJ whole genome shotgun (WGS) entry which is preliminary data.</text>
</comment>